<dbReference type="CDD" id="cd07382">
    <property type="entry name" value="MPP_DR1281"/>
    <property type="match status" value="1"/>
</dbReference>
<gene>
    <name evidence="3" type="ordered locus">Marky_0884</name>
</gene>
<feature type="binding site" evidence="2">
    <location>
        <position position="170"/>
    </location>
    <ligand>
        <name>Fe cation</name>
        <dbReference type="ChEBI" id="CHEBI:24875"/>
        <label>2</label>
    </ligand>
</feature>
<feature type="binding site" evidence="2">
    <location>
        <position position="172"/>
    </location>
    <ligand>
        <name>Fe cation</name>
        <dbReference type="ChEBI" id="CHEBI:24875"/>
        <label>1</label>
    </ligand>
</feature>
<feature type="binding site" evidence="2">
    <location>
        <position position="65"/>
    </location>
    <ligand>
        <name>Fe cation</name>
        <dbReference type="ChEBI" id="CHEBI:24875"/>
        <label>2</label>
    </ligand>
</feature>
<evidence type="ECO:0000313" key="3">
    <source>
        <dbReference type="EMBL" id="AEB11630.1"/>
    </source>
</evidence>
<dbReference type="HOGENOM" id="CLU_068238_0_0_0"/>
<dbReference type="Proteomes" id="UP000007030">
    <property type="component" value="Chromosome"/>
</dbReference>
<name>F2NP42_MARHT</name>
<dbReference type="GO" id="GO:0004113">
    <property type="term" value="F:2',3'-cyclic-nucleotide 3'-phosphodiesterase activity"/>
    <property type="evidence" value="ECO:0007669"/>
    <property type="project" value="TreeGrafter"/>
</dbReference>
<dbReference type="STRING" id="869210.Marky_0884"/>
<sequence>MRVLFIGDVMAEPGLRAVSLHLPDIRGEYDLVIANAENSARGKGISKRAYRTLIEAGVDLITLGNHAWDHKDVYELIETAPIIRALNYPPGTPGKGYWVFTHGEERLLVVQVMGRVFMDPLDSPFLALDRLLEEVEAEYVLVEVHAEATSEKYALAHYLDGRVSAVLGTHTHVPTLDAVILPGGTAYQTDVGMTGTYHSVIGGETETFLARFLTGRPQPFRAAKGPARFHATELVFENGKVRAISPYIWEEPWTPSEY</sequence>
<dbReference type="RefSeq" id="WP_013703680.1">
    <property type="nucleotide sequence ID" value="NC_015387.1"/>
</dbReference>
<dbReference type="eggNOG" id="COG1692">
    <property type="taxonomic scope" value="Bacteria"/>
</dbReference>
<feature type="binding site" evidence="2">
    <location>
        <position position="8"/>
    </location>
    <ligand>
        <name>Fe cation</name>
        <dbReference type="ChEBI" id="CHEBI:24875"/>
        <label>1</label>
    </ligand>
</feature>
<reference evidence="3 4" key="1">
    <citation type="journal article" date="2012" name="Stand. Genomic Sci.">
        <title>Complete genome sequence of the aerobic, heterotroph Marinithermus hydrothermalis type strain (T1(T)) from a deep-sea hydrothermal vent chimney.</title>
        <authorList>
            <person name="Copeland A."/>
            <person name="Gu W."/>
            <person name="Yasawong M."/>
            <person name="Lapidus A."/>
            <person name="Lucas S."/>
            <person name="Deshpande S."/>
            <person name="Pagani I."/>
            <person name="Tapia R."/>
            <person name="Cheng J.F."/>
            <person name="Goodwin L.A."/>
            <person name="Pitluck S."/>
            <person name="Liolios K."/>
            <person name="Ivanova N."/>
            <person name="Mavromatis K."/>
            <person name="Mikhailova N."/>
            <person name="Pati A."/>
            <person name="Chen A."/>
            <person name="Palaniappan K."/>
            <person name="Land M."/>
            <person name="Pan C."/>
            <person name="Brambilla E.M."/>
            <person name="Rohde M."/>
            <person name="Tindall B.J."/>
            <person name="Sikorski J."/>
            <person name="Goker M."/>
            <person name="Detter J.C."/>
            <person name="Bristow J."/>
            <person name="Eisen J.A."/>
            <person name="Markowitz V."/>
            <person name="Hugenholtz P."/>
            <person name="Kyrpides N.C."/>
            <person name="Klenk H.P."/>
            <person name="Woyke T."/>
        </authorList>
    </citation>
    <scope>NUCLEOTIDE SEQUENCE [LARGE SCALE GENOMIC DNA]</scope>
    <source>
        <strain evidence="4">DSM 14884 / JCM 11576 / T1</strain>
    </source>
</reference>
<accession>F2NP42</accession>
<keyword evidence="4" id="KW-1185">Reference proteome</keyword>
<feature type="binding site" evidence="2">
    <location>
        <position position="38"/>
    </location>
    <ligand>
        <name>Fe cation</name>
        <dbReference type="ChEBI" id="CHEBI:24875"/>
        <label>1</label>
    </ligand>
</feature>
<dbReference type="PANTHER" id="PTHR36303:SF1">
    <property type="entry name" value="2',3'-CYCLIC-NUCLEOTIDE 2'-PHOSPHODIESTERASE"/>
    <property type="match status" value="1"/>
</dbReference>
<feature type="binding site" evidence="2">
    <location>
        <position position="37"/>
    </location>
    <ligand>
        <name>Fe cation</name>
        <dbReference type="ChEBI" id="CHEBI:24875"/>
        <label>1</label>
    </ligand>
</feature>
<feature type="active site" description="Proton donor" evidence="1">
    <location>
        <position position="66"/>
    </location>
</feature>
<dbReference type="EMBL" id="CP002630">
    <property type="protein sequence ID" value="AEB11630.1"/>
    <property type="molecule type" value="Genomic_DNA"/>
</dbReference>
<dbReference type="AlphaFoldDB" id="F2NP42"/>
<dbReference type="PANTHER" id="PTHR36303">
    <property type="entry name" value="2',3'-CYCLIC-NUCLEOTIDE 2'-PHOSPHODIESTERASE"/>
    <property type="match status" value="1"/>
</dbReference>
<dbReference type="SUPFAM" id="SSF56300">
    <property type="entry name" value="Metallo-dependent phosphatases"/>
    <property type="match status" value="1"/>
</dbReference>
<proteinExistence type="predicted"/>
<evidence type="ECO:0000256" key="2">
    <source>
        <dbReference type="PIRSR" id="PIRSR004789-51"/>
    </source>
</evidence>
<dbReference type="OrthoDB" id="9801109at2"/>
<evidence type="ECO:0000256" key="1">
    <source>
        <dbReference type="PIRSR" id="PIRSR004789-50"/>
    </source>
</evidence>
<protein>
    <submittedName>
        <fullName evidence="3">Metallophosphoesterase</fullName>
    </submittedName>
</protein>
<dbReference type="InterPro" id="IPR029052">
    <property type="entry name" value="Metallo-depent_PP-like"/>
</dbReference>
<dbReference type="KEGG" id="mhd:Marky_0884"/>
<organism evidence="3 4">
    <name type="scientific">Marinithermus hydrothermalis (strain DSM 14884 / JCM 11576 / T1)</name>
    <dbReference type="NCBI Taxonomy" id="869210"/>
    <lineage>
        <taxon>Bacteria</taxon>
        <taxon>Thermotogati</taxon>
        <taxon>Deinococcota</taxon>
        <taxon>Deinococci</taxon>
        <taxon>Thermales</taxon>
        <taxon>Thermaceae</taxon>
        <taxon>Marinithermus</taxon>
    </lineage>
</organism>
<feature type="binding site" evidence="2">
    <location>
        <position position="145"/>
    </location>
    <ligand>
        <name>Fe cation</name>
        <dbReference type="ChEBI" id="CHEBI:24875"/>
        <label>2</label>
    </ligand>
</feature>
<keyword evidence="2" id="KW-0479">Metal-binding</keyword>
<dbReference type="Pfam" id="PF13277">
    <property type="entry name" value="YmdB"/>
    <property type="match status" value="1"/>
</dbReference>
<feature type="binding site" evidence="2">
    <location>
        <position position="37"/>
    </location>
    <ligand>
        <name>Fe cation</name>
        <dbReference type="ChEBI" id="CHEBI:24875"/>
        <label>2</label>
    </ligand>
</feature>
<dbReference type="GO" id="GO:0046872">
    <property type="term" value="F:metal ion binding"/>
    <property type="evidence" value="ECO:0007669"/>
    <property type="project" value="UniProtKB-KW"/>
</dbReference>
<dbReference type="PIRSF" id="PIRSF004789">
    <property type="entry name" value="DR1281"/>
    <property type="match status" value="1"/>
</dbReference>
<evidence type="ECO:0000313" key="4">
    <source>
        <dbReference type="Proteomes" id="UP000007030"/>
    </source>
</evidence>
<dbReference type="Gene3D" id="3.60.21.10">
    <property type="match status" value="1"/>
</dbReference>
<dbReference type="InterPro" id="IPR005235">
    <property type="entry name" value="YmdB-like"/>
</dbReference>